<comment type="caution">
    <text evidence="1">The sequence shown here is derived from an EMBL/GenBank/DDBJ whole genome shotgun (WGS) entry which is preliminary data.</text>
</comment>
<organism evidence="1">
    <name type="scientific">marine sediment metagenome</name>
    <dbReference type="NCBI Taxonomy" id="412755"/>
    <lineage>
        <taxon>unclassified sequences</taxon>
        <taxon>metagenomes</taxon>
        <taxon>ecological metagenomes</taxon>
    </lineage>
</organism>
<dbReference type="EMBL" id="BARS01004272">
    <property type="protein sequence ID" value="GAF75602.1"/>
    <property type="molecule type" value="Genomic_DNA"/>
</dbReference>
<dbReference type="AlphaFoldDB" id="X0SI95"/>
<reference evidence="1" key="1">
    <citation type="journal article" date="2014" name="Front. Microbiol.">
        <title>High frequency of phylogenetically diverse reductive dehalogenase-homologous genes in deep subseafloor sedimentary metagenomes.</title>
        <authorList>
            <person name="Kawai M."/>
            <person name="Futagami T."/>
            <person name="Toyoda A."/>
            <person name="Takaki Y."/>
            <person name="Nishi S."/>
            <person name="Hori S."/>
            <person name="Arai W."/>
            <person name="Tsubouchi T."/>
            <person name="Morono Y."/>
            <person name="Uchiyama I."/>
            <person name="Ito T."/>
            <person name="Fujiyama A."/>
            <person name="Inagaki F."/>
            <person name="Takami H."/>
        </authorList>
    </citation>
    <scope>NUCLEOTIDE SEQUENCE</scope>
    <source>
        <strain evidence="1">Expedition CK06-06</strain>
    </source>
</reference>
<protein>
    <submittedName>
        <fullName evidence="1">Uncharacterized protein</fullName>
    </submittedName>
</protein>
<name>X0SI95_9ZZZZ</name>
<accession>X0SI95</accession>
<evidence type="ECO:0000313" key="1">
    <source>
        <dbReference type="EMBL" id="GAF75602.1"/>
    </source>
</evidence>
<sequence>METMRMSKKRKISVEPLSYAITGINIEDFFKESFKEALQAELTTSALVGILVGFVDSKDMVMLTYQRKEGKFITDHVEIEGTDGKLTRRVLEAIQKVKE</sequence>
<proteinExistence type="predicted"/>
<gene>
    <name evidence="1" type="ORF">S01H1_08319</name>
</gene>